<feature type="binding site" evidence="5">
    <location>
        <position position="586"/>
    </location>
    <ligand>
        <name>Fe cation</name>
        <dbReference type="ChEBI" id="CHEBI:24875"/>
        <note>catalytic</note>
    </ligand>
</feature>
<dbReference type="GO" id="GO:0035515">
    <property type="term" value="F:oxidative RNA demethylase activity"/>
    <property type="evidence" value="ECO:0007669"/>
    <property type="project" value="TreeGrafter"/>
</dbReference>
<keyword evidence="9" id="KW-1185">Reference proteome</keyword>
<organism evidence="8 9">
    <name type="scientific">Homarus americanus</name>
    <name type="common">American lobster</name>
    <dbReference type="NCBI Taxonomy" id="6706"/>
    <lineage>
        <taxon>Eukaryota</taxon>
        <taxon>Metazoa</taxon>
        <taxon>Ecdysozoa</taxon>
        <taxon>Arthropoda</taxon>
        <taxon>Crustacea</taxon>
        <taxon>Multicrustacea</taxon>
        <taxon>Malacostraca</taxon>
        <taxon>Eumalacostraca</taxon>
        <taxon>Eucarida</taxon>
        <taxon>Decapoda</taxon>
        <taxon>Pleocyemata</taxon>
        <taxon>Astacidea</taxon>
        <taxon>Nephropoidea</taxon>
        <taxon>Nephropidae</taxon>
        <taxon>Homarus</taxon>
    </lineage>
</organism>
<keyword evidence="6" id="KW-0472">Membrane</keyword>
<evidence type="ECO:0000256" key="2">
    <source>
        <dbReference type="ARBA" id="ARBA00022964"/>
    </source>
</evidence>
<gene>
    <name evidence="8" type="primary">ALKBH1-L</name>
    <name evidence="8" type="ORF">Hamer_G020601</name>
</gene>
<dbReference type="AlphaFoldDB" id="A0A8J5MP40"/>
<keyword evidence="1 5" id="KW-0479">Metal-binding</keyword>
<feature type="binding site" evidence="5">
    <location>
        <position position="530"/>
    </location>
    <ligand>
        <name>Fe cation</name>
        <dbReference type="ChEBI" id="CHEBI:24875"/>
        <note>catalytic</note>
    </ligand>
</feature>
<feature type="transmembrane region" description="Helical" evidence="6">
    <location>
        <begin position="253"/>
        <end position="273"/>
    </location>
</feature>
<dbReference type="InterPro" id="IPR004574">
    <property type="entry name" value="Alkb"/>
</dbReference>
<dbReference type="PANTHER" id="PTHR16557">
    <property type="entry name" value="ALKYLATED DNA REPAIR PROTEIN ALKB-RELATED"/>
    <property type="match status" value="1"/>
</dbReference>
<name>A0A8J5MP40_HOMAM</name>
<comment type="caution">
    <text evidence="8">The sequence shown here is derived from an EMBL/GenBank/DDBJ whole genome shotgun (WGS) entry which is preliminary data.</text>
</comment>
<dbReference type="Pfam" id="PF13532">
    <property type="entry name" value="2OG-FeII_Oxy_2"/>
    <property type="match status" value="1"/>
</dbReference>
<keyword evidence="3" id="KW-0560">Oxidoreductase</keyword>
<keyword evidence="6" id="KW-0812">Transmembrane</keyword>
<dbReference type="PANTHER" id="PTHR16557:SF2">
    <property type="entry name" value="NUCLEIC ACID DIOXYGENASE ALKBH1"/>
    <property type="match status" value="1"/>
</dbReference>
<accession>A0A8J5MP40</accession>
<dbReference type="PROSITE" id="PS51471">
    <property type="entry name" value="FE2OG_OXY"/>
    <property type="match status" value="1"/>
</dbReference>
<evidence type="ECO:0000313" key="9">
    <source>
        <dbReference type="Proteomes" id="UP000747542"/>
    </source>
</evidence>
<sequence length="714" mass="80647">MQDNGLDTEEDRFKDIFKYYKRKKPPPDCSLVIDVNEDFKGGRQIPPCFITEKDQELAQEIGLLLPSSWKIYSINSHPGLLIICNPFTCQGQLQWIKRCLKEFPCATNKTNLASHGIQLKDSTWWQLTRMTEGRESGLQKKLRWVTLGYHHNWDTKVHPYAMFNPLLLKWTQSASPATMMTPKRKRTQLTVAKKLELLQKLESSWSVARCCSEYGVAKQTTTVGGRKLIRVAQDQRLEDAVFKWKSQHRSSGVALHTLAYLTLMLLMVGYGGLGGGMGLSNKVCGEAASAPTEEIEPFHMMLTELIAREGLLFSQVYNADETGLFWRLLPENTQALAKEHSTRMSKLDKNLRKHDIKAAIFNWAVEWKDVKVLTLSNGWKKLLQGVDHVGDFEGFEMADYHHNLKKAGGNTITEENVLEWLHSDEGDPSFQLMTELEISASCTAPCTAVRAGLDTAIEYLHANTNDPELLHYYSHLRELRDEYSEDLRGEMPPSLVKLCSVVSKVLGFEEFRAEAAIINYYHQDSTLAAHTDHSEPYDAAPLFSFSFGQSAVFLIGGPTKATKPSAIHLHSGDVMVMSGTSRQAYHAVPRIVLVEEEPWNAEQIKQDECEGKVDISDNQESTIIWNNDVGASGSSEGSVSKVVILNEECLVKESTWNKNFVFNKDKTVSHVKRRKCEDVSNSSDIVDLLNYVKSNRINMNVRQVLMPSMHSLPR</sequence>
<dbReference type="SUPFAM" id="SSF51197">
    <property type="entry name" value="Clavaminate synthase-like"/>
    <property type="match status" value="1"/>
</dbReference>
<protein>
    <submittedName>
        <fullName evidence="8">Nucleic acid dioxygenase ALKBH1-like</fullName>
    </submittedName>
</protein>
<keyword evidence="4 5" id="KW-0408">Iron</keyword>
<dbReference type="EMBL" id="JAHLQT010034522">
    <property type="protein sequence ID" value="KAG7158584.1"/>
    <property type="molecule type" value="Genomic_DNA"/>
</dbReference>
<evidence type="ECO:0000256" key="1">
    <source>
        <dbReference type="ARBA" id="ARBA00022723"/>
    </source>
</evidence>
<keyword evidence="6" id="KW-1133">Transmembrane helix</keyword>
<dbReference type="GO" id="GO:0035513">
    <property type="term" value="P:oxidative RNA demethylation"/>
    <property type="evidence" value="ECO:0007669"/>
    <property type="project" value="TreeGrafter"/>
</dbReference>
<proteinExistence type="predicted"/>
<dbReference type="GO" id="GO:0005634">
    <property type="term" value="C:nucleus"/>
    <property type="evidence" value="ECO:0007669"/>
    <property type="project" value="TreeGrafter"/>
</dbReference>
<dbReference type="InterPro" id="IPR037151">
    <property type="entry name" value="AlkB-like_sf"/>
</dbReference>
<evidence type="ECO:0000256" key="6">
    <source>
        <dbReference type="SAM" id="Phobius"/>
    </source>
</evidence>
<dbReference type="InterPro" id="IPR027450">
    <property type="entry name" value="AlkB-like"/>
</dbReference>
<feature type="binding site" evidence="5">
    <location>
        <position position="532"/>
    </location>
    <ligand>
        <name>Fe cation</name>
        <dbReference type="ChEBI" id="CHEBI:24875"/>
        <note>catalytic</note>
    </ligand>
</feature>
<dbReference type="GO" id="GO:0008198">
    <property type="term" value="F:ferrous iron binding"/>
    <property type="evidence" value="ECO:0007669"/>
    <property type="project" value="TreeGrafter"/>
</dbReference>
<comment type="cofactor">
    <cofactor evidence="5">
        <name>Fe(2+)</name>
        <dbReference type="ChEBI" id="CHEBI:29033"/>
    </cofactor>
    <text evidence="5">Binds 1 Fe(2+) ion per subunit.</text>
</comment>
<evidence type="ECO:0000259" key="7">
    <source>
        <dbReference type="PROSITE" id="PS51471"/>
    </source>
</evidence>
<feature type="domain" description="Fe2OG dioxygenase" evidence="7">
    <location>
        <begin position="512"/>
        <end position="608"/>
    </location>
</feature>
<dbReference type="GO" id="GO:0035516">
    <property type="term" value="F:broad specificity oxidative DNA demethylase activity"/>
    <property type="evidence" value="ECO:0007669"/>
    <property type="project" value="TreeGrafter"/>
</dbReference>
<evidence type="ECO:0000256" key="4">
    <source>
        <dbReference type="ARBA" id="ARBA00023004"/>
    </source>
</evidence>
<keyword evidence="2 8" id="KW-0223">Dioxygenase</keyword>
<dbReference type="InterPro" id="IPR005123">
    <property type="entry name" value="Oxoglu/Fe-dep_dioxygenase_dom"/>
</dbReference>
<reference evidence="8" key="1">
    <citation type="journal article" date="2021" name="Sci. Adv.">
        <title>The American lobster genome reveals insights on longevity, neural, and immune adaptations.</title>
        <authorList>
            <person name="Polinski J.M."/>
            <person name="Zimin A.V."/>
            <person name="Clark K.F."/>
            <person name="Kohn A.B."/>
            <person name="Sadowski N."/>
            <person name="Timp W."/>
            <person name="Ptitsyn A."/>
            <person name="Khanna P."/>
            <person name="Romanova D.Y."/>
            <person name="Williams P."/>
            <person name="Greenwood S.J."/>
            <person name="Moroz L.L."/>
            <person name="Walt D.R."/>
            <person name="Bodnar A.G."/>
        </authorList>
    </citation>
    <scope>NUCLEOTIDE SEQUENCE</scope>
    <source>
        <strain evidence="8">GMGI-L3</strain>
    </source>
</reference>
<evidence type="ECO:0000313" key="8">
    <source>
        <dbReference type="EMBL" id="KAG7158584.1"/>
    </source>
</evidence>
<dbReference type="Gene3D" id="2.60.120.590">
    <property type="entry name" value="Alpha-ketoglutarate-dependent dioxygenase AlkB-like"/>
    <property type="match status" value="1"/>
</dbReference>
<dbReference type="GO" id="GO:0005737">
    <property type="term" value="C:cytoplasm"/>
    <property type="evidence" value="ECO:0007669"/>
    <property type="project" value="TreeGrafter"/>
</dbReference>
<evidence type="ECO:0000256" key="5">
    <source>
        <dbReference type="PIRSR" id="PIRSR604574-2"/>
    </source>
</evidence>
<dbReference type="Proteomes" id="UP000747542">
    <property type="component" value="Unassembled WGS sequence"/>
</dbReference>
<evidence type="ECO:0000256" key="3">
    <source>
        <dbReference type="ARBA" id="ARBA00023002"/>
    </source>
</evidence>